<evidence type="ECO:0000313" key="1">
    <source>
        <dbReference type="EMBL" id="MBD2846416.1"/>
    </source>
</evidence>
<keyword evidence="2" id="KW-1185">Reference proteome</keyword>
<dbReference type="RefSeq" id="WP_190918826.1">
    <property type="nucleotide sequence ID" value="NZ_JACXIZ010000023.1"/>
</dbReference>
<dbReference type="Proteomes" id="UP000621560">
    <property type="component" value="Unassembled WGS sequence"/>
</dbReference>
<accession>A0A927BTC2</accession>
<protein>
    <submittedName>
        <fullName evidence="1">Uncharacterized protein</fullName>
    </submittedName>
</protein>
<comment type="caution">
    <text evidence="1">The sequence shown here is derived from an EMBL/GenBank/DDBJ whole genome shotgun (WGS) entry which is preliminary data.</text>
</comment>
<evidence type="ECO:0000313" key="2">
    <source>
        <dbReference type="Proteomes" id="UP000621560"/>
    </source>
</evidence>
<reference evidence="1" key="1">
    <citation type="submission" date="2020-09" db="EMBL/GenBank/DDBJ databases">
        <title>A novel bacterium of genus Paenibacillus, isolated from South China Sea.</title>
        <authorList>
            <person name="Huang H."/>
            <person name="Mo K."/>
            <person name="Hu Y."/>
        </authorList>
    </citation>
    <scope>NUCLEOTIDE SEQUENCE</scope>
    <source>
        <strain evidence="1">IB182496</strain>
    </source>
</reference>
<gene>
    <name evidence="1" type="ORF">IDH44_14540</name>
</gene>
<sequence>MSTSPPAHPWAQVERIAALADRRDAGYRRLTELQAALELLREHRTLTPEAIDSRAAQLDCALERAIAAAPRPTGSPDHDACL</sequence>
<dbReference type="AlphaFoldDB" id="A0A927BTC2"/>
<organism evidence="1 2">
    <name type="scientific">Paenibacillus sabuli</name>
    <dbReference type="NCBI Taxonomy" id="2772509"/>
    <lineage>
        <taxon>Bacteria</taxon>
        <taxon>Bacillati</taxon>
        <taxon>Bacillota</taxon>
        <taxon>Bacilli</taxon>
        <taxon>Bacillales</taxon>
        <taxon>Paenibacillaceae</taxon>
        <taxon>Paenibacillus</taxon>
    </lineage>
</organism>
<dbReference type="EMBL" id="JACXIZ010000023">
    <property type="protein sequence ID" value="MBD2846416.1"/>
    <property type="molecule type" value="Genomic_DNA"/>
</dbReference>
<proteinExistence type="predicted"/>
<name>A0A927BTC2_9BACL</name>